<reference evidence="2" key="1">
    <citation type="journal article" date="2023" name="Mol. Phylogenet. Evol.">
        <title>Genome-scale phylogeny and comparative genomics of the fungal order Sordariales.</title>
        <authorList>
            <person name="Hensen N."/>
            <person name="Bonometti L."/>
            <person name="Westerberg I."/>
            <person name="Brannstrom I.O."/>
            <person name="Guillou S."/>
            <person name="Cros-Aarteil S."/>
            <person name="Calhoun S."/>
            <person name="Haridas S."/>
            <person name="Kuo A."/>
            <person name="Mondo S."/>
            <person name="Pangilinan J."/>
            <person name="Riley R."/>
            <person name="LaButti K."/>
            <person name="Andreopoulos B."/>
            <person name="Lipzen A."/>
            <person name="Chen C."/>
            <person name="Yan M."/>
            <person name="Daum C."/>
            <person name="Ng V."/>
            <person name="Clum A."/>
            <person name="Steindorff A."/>
            <person name="Ohm R.A."/>
            <person name="Martin F."/>
            <person name="Silar P."/>
            <person name="Natvig D.O."/>
            <person name="Lalanne C."/>
            <person name="Gautier V."/>
            <person name="Ament-Velasquez S.L."/>
            <person name="Kruys A."/>
            <person name="Hutchinson M.I."/>
            <person name="Powell A.J."/>
            <person name="Barry K."/>
            <person name="Miller A.N."/>
            <person name="Grigoriev I.V."/>
            <person name="Debuchy R."/>
            <person name="Gladieux P."/>
            <person name="Hiltunen Thoren M."/>
            <person name="Johannesson H."/>
        </authorList>
    </citation>
    <scope>NUCLEOTIDE SEQUENCE</scope>
    <source>
        <strain evidence="2">CBS 508.74</strain>
    </source>
</reference>
<feature type="chain" id="PRO_5043006459" evidence="1">
    <location>
        <begin position="21"/>
        <end position="149"/>
    </location>
</feature>
<protein>
    <submittedName>
        <fullName evidence="2">Uncharacterized protein</fullName>
    </submittedName>
</protein>
<dbReference type="RefSeq" id="XP_064666118.1">
    <property type="nucleotide sequence ID" value="XM_064809602.1"/>
</dbReference>
<evidence type="ECO:0000313" key="2">
    <source>
        <dbReference type="EMBL" id="KAK4108548.1"/>
    </source>
</evidence>
<dbReference type="EMBL" id="MU853362">
    <property type="protein sequence ID" value="KAK4108548.1"/>
    <property type="molecule type" value="Genomic_DNA"/>
</dbReference>
<keyword evidence="1" id="KW-0732">Signal</keyword>
<dbReference type="Proteomes" id="UP001302812">
    <property type="component" value="Unassembled WGS sequence"/>
</dbReference>
<dbReference type="AlphaFoldDB" id="A0AAN6QE38"/>
<feature type="signal peptide" evidence="1">
    <location>
        <begin position="1"/>
        <end position="20"/>
    </location>
</feature>
<organism evidence="2 3">
    <name type="scientific">Canariomyces notabilis</name>
    <dbReference type="NCBI Taxonomy" id="2074819"/>
    <lineage>
        <taxon>Eukaryota</taxon>
        <taxon>Fungi</taxon>
        <taxon>Dikarya</taxon>
        <taxon>Ascomycota</taxon>
        <taxon>Pezizomycotina</taxon>
        <taxon>Sordariomycetes</taxon>
        <taxon>Sordariomycetidae</taxon>
        <taxon>Sordariales</taxon>
        <taxon>Chaetomiaceae</taxon>
        <taxon>Canariomyces</taxon>
    </lineage>
</organism>
<sequence>MQFTTAFLAAVLAFATGTHAAPAPAPEPWTKDANGVWVANDNWWDVNYHGDTIRAHESCTWQGQPVAREAGTRCTYWTNSNGGQYHGSKHFFLTTNIPTSRETETDIHRLPVHPERGQEADVLCRLQLTLDGRKSTQARESDVLESCGT</sequence>
<proteinExistence type="predicted"/>
<reference evidence="2" key="2">
    <citation type="submission" date="2023-05" db="EMBL/GenBank/DDBJ databases">
        <authorList>
            <consortium name="Lawrence Berkeley National Laboratory"/>
            <person name="Steindorff A."/>
            <person name="Hensen N."/>
            <person name="Bonometti L."/>
            <person name="Westerberg I."/>
            <person name="Brannstrom I.O."/>
            <person name="Guillou S."/>
            <person name="Cros-Aarteil S."/>
            <person name="Calhoun S."/>
            <person name="Haridas S."/>
            <person name="Kuo A."/>
            <person name="Mondo S."/>
            <person name="Pangilinan J."/>
            <person name="Riley R."/>
            <person name="Labutti K."/>
            <person name="Andreopoulos B."/>
            <person name="Lipzen A."/>
            <person name="Chen C."/>
            <person name="Yanf M."/>
            <person name="Daum C."/>
            <person name="Ng V."/>
            <person name="Clum A."/>
            <person name="Ohm R."/>
            <person name="Martin F."/>
            <person name="Silar P."/>
            <person name="Natvig D."/>
            <person name="Lalanne C."/>
            <person name="Gautier V."/>
            <person name="Ament-Velasquez S.L."/>
            <person name="Kruys A."/>
            <person name="Hutchinson M.I."/>
            <person name="Powell A.J."/>
            <person name="Barry K."/>
            <person name="Miller A.N."/>
            <person name="Grigoriev I.V."/>
            <person name="Debuchy R."/>
            <person name="Gladieux P."/>
            <person name="Thoren M.H."/>
            <person name="Johannesson H."/>
        </authorList>
    </citation>
    <scope>NUCLEOTIDE SEQUENCE</scope>
    <source>
        <strain evidence="2">CBS 508.74</strain>
    </source>
</reference>
<evidence type="ECO:0000256" key="1">
    <source>
        <dbReference type="SAM" id="SignalP"/>
    </source>
</evidence>
<dbReference type="GeneID" id="89933726"/>
<evidence type="ECO:0000313" key="3">
    <source>
        <dbReference type="Proteomes" id="UP001302812"/>
    </source>
</evidence>
<name>A0AAN6QE38_9PEZI</name>
<gene>
    <name evidence="2" type="ORF">N656DRAFT_423648</name>
</gene>
<accession>A0AAN6QE38</accession>
<comment type="caution">
    <text evidence="2">The sequence shown here is derived from an EMBL/GenBank/DDBJ whole genome shotgun (WGS) entry which is preliminary data.</text>
</comment>
<keyword evidence="3" id="KW-1185">Reference proteome</keyword>